<dbReference type="EMBL" id="UAUU01000005">
    <property type="protein sequence ID" value="SPZ84871.1"/>
    <property type="molecule type" value="Genomic_DNA"/>
</dbReference>
<reference evidence="1 2" key="1">
    <citation type="submission" date="2018-06" db="EMBL/GenBank/DDBJ databases">
        <authorList>
            <consortium name="Pathogen Informatics"/>
            <person name="Doyle S."/>
        </authorList>
    </citation>
    <scope>NUCLEOTIDE SEQUENCE [LARGE SCALE GENOMIC DNA]</scope>
    <source>
        <strain evidence="1 2">NCTC11343</strain>
    </source>
</reference>
<evidence type="ECO:0000313" key="1">
    <source>
        <dbReference type="EMBL" id="SPZ84871.1"/>
    </source>
</evidence>
<evidence type="ECO:0000313" key="2">
    <source>
        <dbReference type="Proteomes" id="UP000251241"/>
    </source>
</evidence>
<gene>
    <name evidence="1" type="ORF">NCTC11343_01420</name>
</gene>
<dbReference type="SUPFAM" id="SSF53807">
    <property type="entry name" value="Helical backbone' metal receptor"/>
    <property type="match status" value="1"/>
</dbReference>
<dbReference type="Proteomes" id="UP000251241">
    <property type="component" value="Unassembled WGS sequence"/>
</dbReference>
<proteinExistence type="predicted"/>
<sequence>MLPFFSEGCLILLARKNLQFAFIALGVCEVRKVLYFCNMQSNQEKLVAHILDQLDLNPAAIPAETYDTLISDRPQLVDIDDMISYIKRIGTDLDAIDKTVELVEKIEDETSILIHKLKFISATDRPKVLVLDQIQPLEINRSAYLQEAIKIAGGIPVTTENEADKIIVIGQGEQTFIQIPQLLNSAAIASSKAIELDQVFIMTNKQFAQIPGYNYLSELESLAEILQPKYFVYGHEGNDWLQFQLS</sequence>
<dbReference type="AlphaFoldDB" id="A0A2X2IXK0"/>
<dbReference type="Gene3D" id="3.40.50.1980">
    <property type="entry name" value="Nitrogenase molybdenum iron protein domain"/>
    <property type="match status" value="1"/>
</dbReference>
<accession>A0A2X2IXK0</accession>
<name>A0A2X2IXK0_SPHMU</name>
<organism evidence="1 2">
    <name type="scientific">Sphingobacterium multivorum</name>
    <dbReference type="NCBI Taxonomy" id="28454"/>
    <lineage>
        <taxon>Bacteria</taxon>
        <taxon>Pseudomonadati</taxon>
        <taxon>Bacteroidota</taxon>
        <taxon>Sphingobacteriia</taxon>
        <taxon>Sphingobacteriales</taxon>
        <taxon>Sphingobacteriaceae</taxon>
        <taxon>Sphingobacterium</taxon>
    </lineage>
</organism>
<protein>
    <submittedName>
        <fullName evidence="1">Uncharacterized protein</fullName>
    </submittedName>
</protein>